<comment type="caution">
    <text evidence="2">The sequence shown here is derived from an EMBL/GenBank/DDBJ whole genome shotgun (WGS) entry which is preliminary data.</text>
</comment>
<reference evidence="2" key="1">
    <citation type="journal article" date="2015" name="Nature">
        <title>Complex archaea that bridge the gap between prokaryotes and eukaryotes.</title>
        <authorList>
            <person name="Spang A."/>
            <person name="Saw J.H."/>
            <person name="Jorgensen S.L."/>
            <person name="Zaremba-Niedzwiedzka K."/>
            <person name="Martijn J."/>
            <person name="Lind A.E."/>
            <person name="van Eijk R."/>
            <person name="Schleper C."/>
            <person name="Guy L."/>
            <person name="Ettema T.J."/>
        </authorList>
    </citation>
    <scope>NUCLEOTIDE SEQUENCE</scope>
</reference>
<accession>A0A0F9KJX1</accession>
<organism evidence="2">
    <name type="scientific">marine sediment metagenome</name>
    <dbReference type="NCBI Taxonomy" id="412755"/>
    <lineage>
        <taxon>unclassified sequences</taxon>
        <taxon>metagenomes</taxon>
        <taxon>ecological metagenomes</taxon>
    </lineage>
</organism>
<keyword evidence="1" id="KW-0812">Transmembrane</keyword>
<feature type="transmembrane region" description="Helical" evidence="1">
    <location>
        <begin position="25"/>
        <end position="46"/>
    </location>
</feature>
<gene>
    <name evidence="2" type="ORF">LCGC14_1694690</name>
</gene>
<protein>
    <submittedName>
        <fullName evidence="2">Uncharacterized protein</fullName>
    </submittedName>
</protein>
<evidence type="ECO:0000256" key="1">
    <source>
        <dbReference type="SAM" id="Phobius"/>
    </source>
</evidence>
<keyword evidence="1" id="KW-1133">Transmembrane helix</keyword>
<evidence type="ECO:0000313" key="2">
    <source>
        <dbReference type="EMBL" id="KKM15575.1"/>
    </source>
</evidence>
<dbReference type="AlphaFoldDB" id="A0A0F9KJX1"/>
<dbReference type="EMBL" id="LAZR01014875">
    <property type="protein sequence ID" value="KKM15575.1"/>
    <property type="molecule type" value="Genomic_DNA"/>
</dbReference>
<feature type="transmembrane region" description="Helical" evidence="1">
    <location>
        <begin position="120"/>
        <end position="145"/>
    </location>
</feature>
<feature type="transmembrane region" description="Helical" evidence="1">
    <location>
        <begin position="82"/>
        <end position="99"/>
    </location>
</feature>
<sequence length="229" mass="24128">MTTDDIPVDDEGRSIPAYALYPVKAVAWATFFGSPLAGGIVMAINYGRLGRPGAKRNALLWSALATAALFTVIFLIPDDLSIPHSVFYIPQLAAMYAIAHSLQGPAIKLHRERGGSLASVWRAVGVGCVCGPFILGGMVGGAHVVDFNKPAAVLKFNHHGEVYYSGQAAKEDAQFLGETLTAKGIFGTSSGGSVYVKASSHKYTISFVLVEGAWGSYGETRGSHPVLVA</sequence>
<name>A0A0F9KJX1_9ZZZZ</name>
<keyword evidence="1" id="KW-0472">Membrane</keyword>
<proteinExistence type="predicted"/>
<feature type="transmembrane region" description="Helical" evidence="1">
    <location>
        <begin position="58"/>
        <end position="76"/>
    </location>
</feature>